<evidence type="ECO:0000259" key="2">
    <source>
        <dbReference type="Pfam" id="PF00188"/>
    </source>
</evidence>
<feature type="compositionally biased region" description="Low complexity" evidence="1">
    <location>
        <begin position="108"/>
        <end position="137"/>
    </location>
</feature>
<dbReference type="OrthoDB" id="68195at2"/>
<dbReference type="Proteomes" id="UP000198928">
    <property type="component" value="Unassembled WGS sequence"/>
</dbReference>
<dbReference type="RefSeq" id="WP_093851789.1">
    <property type="nucleotide sequence ID" value="NZ_FOSG01000021.1"/>
</dbReference>
<reference evidence="4" key="1">
    <citation type="submission" date="2016-10" db="EMBL/GenBank/DDBJ databases">
        <authorList>
            <person name="Varghese N."/>
            <person name="Submissions S."/>
        </authorList>
    </citation>
    <scope>NUCLEOTIDE SEQUENCE [LARGE SCALE GENOMIC DNA]</scope>
    <source>
        <strain evidence="4">PL19</strain>
    </source>
</reference>
<protein>
    <submittedName>
        <fullName evidence="3">Uncharacterized conserved protein YkwD, contains CAP (CSP/antigen 5/PR1) domain</fullName>
    </submittedName>
</protein>
<feature type="compositionally biased region" description="Basic residues" evidence="1">
    <location>
        <begin position="1"/>
        <end position="17"/>
    </location>
</feature>
<evidence type="ECO:0000313" key="3">
    <source>
        <dbReference type="EMBL" id="SFL56092.1"/>
    </source>
</evidence>
<gene>
    <name evidence="3" type="ORF">SAMN05192584_12162</name>
</gene>
<feature type="compositionally biased region" description="Gly residues" evidence="1">
    <location>
        <begin position="151"/>
        <end position="163"/>
    </location>
</feature>
<name>A0A1I4IP19_9ACTN</name>
<dbReference type="SUPFAM" id="SSF55797">
    <property type="entry name" value="PR-1-like"/>
    <property type="match status" value="1"/>
</dbReference>
<dbReference type="PANTHER" id="PTHR31157">
    <property type="entry name" value="SCP DOMAIN-CONTAINING PROTEIN"/>
    <property type="match status" value="1"/>
</dbReference>
<evidence type="ECO:0000313" key="4">
    <source>
        <dbReference type="Proteomes" id="UP000198928"/>
    </source>
</evidence>
<dbReference type="InterPro" id="IPR035940">
    <property type="entry name" value="CAP_sf"/>
</dbReference>
<proteinExistence type="predicted"/>
<dbReference type="PANTHER" id="PTHR31157:SF1">
    <property type="entry name" value="SCP DOMAIN-CONTAINING PROTEIN"/>
    <property type="match status" value="1"/>
</dbReference>
<feature type="region of interest" description="Disordered" evidence="1">
    <location>
        <begin position="45"/>
        <end position="173"/>
    </location>
</feature>
<dbReference type="Pfam" id="PF00188">
    <property type="entry name" value="CAP"/>
    <property type="match status" value="1"/>
</dbReference>
<dbReference type="AlphaFoldDB" id="A0A1I4IP19"/>
<dbReference type="CDD" id="cd05379">
    <property type="entry name" value="CAP_bacterial"/>
    <property type="match status" value="1"/>
</dbReference>
<organism evidence="3 4">
    <name type="scientific">Streptomyces pini</name>
    <dbReference type="NCBI Taxonomy" id="1520580"/>
    <lineage>
        <taxon>Bacteria</taxon>
        <taxon>Bacillati</taxon>
        <taxon>Actinomycetota</taxon>
        <taxon>Actinomycetes</taxon>
        <taxon>Kitasatosporales</taxon>
        <taxon>Streptomycetaceae</taxon>
        <taxon>Streptomyces</taxon>
    </lineage>
</organism>
<accession>A0A1I4IP19</accession>
<dbReference type="InterPro" id="IPR014044">
    <property type="entry name" value="CAP_dom"/>
</dbReference>
<dbReference type="EMBL" id="FOSG01000021">
    <property type="protein sequence ID" value="SFL56092.1"/>
    <property type="molecule type" value="Genomic_DNA"/>
</dbReference>
<feature type="compositionally biased region" description="Low complexity" evidence="1">
    <location>
        <begin position="164"/>
        <end position="173"/>
    </location>
</feature>
<sequence length="298" mass="29012">MSSRRAGRSRHRSHARAKGAPPARNIVLALSVVTMAAGAGLTVVAGGGQDGPADRVAADAAGTAHDTEDGAAGRASLPASPDPRESTSASPGADGAGKPGKSEKSGKPARGATPSASAPASGSASASAGGADPGRAAGNERDRSGAAGSEGTAGSGGGKGAGAPGADAPEDSGPQAQVLALVNRERAAAGCRPVTADAQLTRAAEDYSDTMAASGVLSHTGPDGSTMAGRVEAAGYAWSNLGENIAQGQPDAASVMKAWMNSPGHRANILNCAFEELGVGVHFGDGGPWWTQNFGTGR</sequence>
<dbReference type="Gene3D" id="3.40.33.10">
    <property type="entry name" value="CAP"/>
    <property type="match status" value="1"/>
</dbReference>
<feature type="domain" description="SCP" evidence="2">
    <location>
        <begin position="179"/>
        <end position="294"/>
    </location>
</feature>
<feature type="region of interest" description="Disordered" evidence="1">
    <location>
        <begin position="1"/>
        <end position="24"/>
    </location>
</feature>
<keyword evidence="4" id="KW-1185">Reference proteome</keyword>
<evidence type="ECO:0000256" key="1">
    <source>
        <dbReference type="SAM" id="MobiDB-lite"/>
    </source>
</evidence>